<gene>
    <name evidence="2" type="ORF">LCGC14_2677650</name>
</gene>
<dbReference type="AlphaFoldDB" id="A0A0F9CE41"/>
<comment type="caution">
    <text evidence="2">The sequence shown here is derived from an EMBL/GenBank/DDBJ whole genome shotgun (WGS) entry which is preliminary data.</text>
</comment>
<accession>A0A0F9CE41</accession>
<evidence type="ECO:0000313" key="2">
    <source>
        <dbReference type="EMBL" id="KKK94956.1"/>
    </source>
</evidence>
<sequence>MALTKAELLQGRDNKKPVHIEALDGEIEIRPLTDGEFYEIQALFMQAVEMNIGLTKEDLEGKSRLDGAKLAEKMNTTVDVGQFAEANHQSDVLAAVYGLSVGETSWTAEEVDSLPPGSAQEIAEAVYDFSGAHPDQEVMLRHFRGNGSGARDSADSDDGSTAGDGT</sequence>
<organism evidence="2">
    <name type="scientific">marine sediment metagenome</name>
    <dbReference type="NCBI Taxonomy" id="412755"/>
    <lineage>
        <taxon>unclassified sequences</taxon>
        <taxon>metagenomes</taxon>
        <taxon>ecological metagenomes</taxon>
    </lineage>
</organism>
<evidence type="ECO:0000256" key="1">
    <source>
        <dbReference type="SAM" id="MobiDB-lite"/>
    </source>
</evidence>
<name>A0A0F9CE41_9ZZZZ</name>
<reference evidence="2" key="1">
    <citation type="journal article" date="2015" name="Nature">
        <title>Complex archaea that bridge the gap between prokaryotes and eukaryotes.</title>
        <authorList>
            <person name="Spang A."/>
            <person name="Saw J.H."/>
            <person name="Jorgensen S.L."/>
            <person name="Zaremba-Niedzwiedzka K."/>
            <person name="Martijn J."/>
            <person name="Lind A.E."/>
            <person name="van Eijk R."/>
            <person name="Schleper C."/>
            <person name="Guy L."/>
            <person name="Ettema T.J."/>
        </authorList>
    </citation>
    <scope>NUCLEOTIDE SEQUENCE</scope>
</reference>
<feature type="region of interest" description="Disordered" evidence="1">
    <location>
        <begin position="143"/>
        <end position="166"/>
    </location>
</feature>
<feature type="non-terminal residue" evidence="2">
    <location>
        <position position="166"/>
    </location>
</feature>
<dbReference type="EMBL" id="LAZR01047124">
    <property type="protein sequence ID" value="KKK94956.1"/>
    <property type="molecule type" value="Genomic_DNA"/>
</dbReference>
<proteinExistence type="predicted"/>
<protein>
    <submittedName>
        <fullName evidence="2">Uncharacterized protein</fullName>
    </submittedName>
</protein>